<dbReference type="EMBL" id="VSSQ01126361">
    <property type="protein sequence ID" value="MPN56242.1"/>
    <property type="molecule type" value="Genomic_DNA"/>
</dbReference>
<dbReference type="AlphaFoldDB" id="A0A645IZF1"/>
<comment type="caution">
    <text evidence="1">The sequence shown here is derived from an EMBL/GenBank/DDBJ whole genome shotgun (WGS) entry which is preliminary data.</text>
</comment>
<protein>
    <submittedName>
        <fullName evidence="1">Uncharacterized protein</fullName>
    </submittedName>
</protein>
<sequence>MGDDINIPPVKGLVELRLIVVWSETFCEDHVRGTEPAGVSATEQNRILRHPGVERLFAIAKGWTEHIMAEPVSEPVVPLFIIRPMSHD</sequence>
<proteinExistence type="predicted"/>
<gene>
    <name evidence="1" type="ORF">SDC9_203928</name>
</gene>
<accession>A0A645IZF1</accession>
<organism evidence="1">
    <name type="scientific">bioreactor metagenome</name>
    <dbReference type="NCBI Taxonomy" id="1076179"/>
    <lineage>
        <taxon>unclassified sequences</taxon>
        <taxon>metagenomes</taxon>
        <taxon>ecological metagenomes</taxon>
    </lineage>
</organism>
<name>A0A645IZF1_9ZZZZ</name>
<evidence type="ECO:0000313" key="1">
    <source>
        <dbReference type="EMBL" id="MPN56242.1"/>
    </source>
</evidence>
<reference evidence="1" key="1">
    <citation type="submission" date="2019-08" db="EMBL/GenBank/DDBJ databases">
        <authorList>
            <person name="Kucharzyk K."/>
            <person name="Murdoch R.W."/>
            <person name="Higgins S."/>
            <person name="Loffler F."/>
        </authorList>
    </citation>
    <scope>NUCLEOTIDE SEQUENCE</scope>
</reference>